<feature type="compositionally biased region" description="Acidic residues" evidence="9">
    <location>
        <begin position="252"/>
        <end position="263"/>
    </location>
</feature>
<reference evidence="12 13" key="1">
    <citation type="journal article" date="2018" name="Gigascience">
        <title>Genomes of trombidid mites reveal novel predicted allergens and laterally-transferred genes associated with secondary metabolism.</title>
        <authorList>
            <person name="Dong X."/>
            <person name="Chaisiri K."/>
            <person name="Xia D."/>
            <person name="Armstrong S.D."/>
            <person name="Fang Y."/>
            <person name="Donnelly M.J."/>
            <person name="Kadowaki T."/>
            <person name="McGarry J.W."/>
            <person name="Darby A.C."/>
            <person name="Makepeace B.L."/>
        </authorList>
    </citation>
    <scope>NUCLEOTIDE SEQUENCE [LARGE SCALE GENOMIC DNA]</scope>
    <source>
        <strain evidence="12">UoL-UT</strain>
    </source>
</reference>
<keyword evidence="5 8" id="KW-0406">Ion transport</keyword>
<keyword evidence="2 8" id="KW-0813">Transport</keyword>
<accession>A0A443SU90</accession>
<feature type="transmembrane region" description="Helical" evidence="10">
    <location>
        <begin position="21"/>
        <end position="47"/>
    </location>
</feature>
<protein>
    <recommendedName>
        <fullName evidence="11">Potassium channel domain-containing protein</fullName>
    </recommendedName>
</protein>
<evidence type="ECO:0000256" key="3">
    <source>
        <dbReference type="ARBA" id="ARBA00022692"/>
    </source>
</evidence>
<gene>
    <name evidence="12" type="ORF">B4U80_00788</name>
</gene>
<evidence type="ECO:0000256" key="4">
    <source>
        <dbReference type="ARBA" id="ARBA00022989"/>
    </source>
</evidence>
<feature type="transmembrane region" description="Helical" evidence="10">
    <location>
        <begin position="348"/>
        <end position="371"/>
    </location>
</feature>
<organism evidence="12 13">
    <name type="scientific">Leptotrombidium deliense</name>
    <dbReference type="NCBI Taxonomy" id="299467"/>
    <lineage>
        <taxon>Eukaryota</taxon>
        <taxon>Metazoa</taxon>
        <taxon>Ecdysozoa</taxon>
        <taxon>Arthropoda</taxon>
        <taxon>Chelicerata</taxon>
        <taxon>Arachnida</taxon>
        <taxon>Acari</taxon>
        <taxon>Acariformes</taxon>
        <taxon>Trombidiformes</taxon>
        <taxon>Prostigmata</taxon>
        <taxon>Anystina</taxon>
        <taxon>Parasitengona</taxon>
        <taxon>Trombiculoidea</taxon>
        <taxon>Trombiculidae</taxon>
        <taxon>Leptotrombidium</taxon>
    </lineage>
</organism>
<dbReference type="OrthoDB" id="297496at2759"/>
<comment type="subcellular location">
    <subcellularLocation>
        <location evidence="1">Membrane</location>
        <topology evidence="1">Multi-pass membrane protein</topology>
    </subcellularLocation>
</comment>
<dbReference type="PRINTS" id="PR01333">
    <property type="entry name" value="2POREKCHANEL"/>
</dbReference>
<keyword evidence="3 8" id="KW-0812">Transmembrane</keyword>
<dbReference type="PANTHER" id="PTHR11003">
    <property type="entry name" value="POTASSIUM CHANNEL, SUBFAMILY K"/>
    <property type="match status" value="1"/>
</dbReference>
<evidence type="ECO:0000256" key="7">
    <source>
        <dbReference type="ARBA" id="ARBA00023303"/>
    </source>
</evidence>
<evidence type="ECO:0000256" key="10">
    <source>
        <dbReference type="SAM" id="Phobius"/>
    </source>
</evidence>
<dbReference type="Proteomes" id="UP000288716">
    <property type="component" value="Unassembled WGS sequence"/>
</dbReference>
<evidence type="ECO:0000256" key="5">
    <source>
        <dbReference type="ARBA" id="ARBA00023065"/>
    </source>
</evidence>
<feature type="region of interest" description="Disordered" evidence="9">
    <location>
        <begin position="243"/>
        <end position="266"/>
    </location>
</feature>
<dbReference type="InterPro" id="IPR013099">
    <property type="entry name" value="K_chnl_dom"/>
</dbReference>
<dbReference type="EMBL" id="NCKV01000278">
    <property type="protein sequence ID" value="RWS31073.1"/>
    <property type="molecule type" value="Genomic_DNA"/>
</dbReference>
<evidence type="ECO:0000256" key="2">
    <source>
        <dbReference type="ARBA" id="ARBA00022448"/>
    </source>
</evidence>
<dbReference type="GO" id="GO:0030322">
    <property type="term" value="P:stabilization of membrane potential"/>
    <property type="evidence" value="ECO:0007669"/>
    <property type="project" value="TreeGrafter"/>
</dbReference>
<keyword evidence="7 8" id="KW-0407">Ion channel</keyword>
<comment type="caution">
    <text evidence="12">The sequence shown here is derived from an EMBL/GenBank/DDBJ whole genome shotgun (WGS) entry which is preliminary data.</text>
</comment>
<feature type="domain" description="Potassium channel" evidence="11">
    <location>
        <begin position="121"/>
        <end position="179"/>
    </location>
</feature>
<keyword evidence="4 10" id="KW-1133">Transmembrane helix</keyword>
<dbReference type="Pfam" id="PF07885">
    <property type="entry name" value="Ion_trans_2"/>
    <property type="match status" value="2"/>
</dbReference>
<dbReference type="PANTHER" id="PTHR11003:SF334">
    <property type="entry name" value="FI03418P"/>
    <property type="match status" value="1"/>
</dbReference>
<feature type="transmembrane region" description="Helical" evidence="10">
    <location>
        <begin position="154"/>
        <end position="174"/>
    </location>
</feature>
<dbReference type="AlphaFoldDB" id="A0A443SU90"/>
<dbReference type="Gene3D" id="1.10.287.70">
    <property type="match status" value="1"/>
</dbReference>
<name>A0A443SU90_9ACAR</name>
<evidence type="ECO:0000313" key="13">
    <source>
        <dbReference type="Proteomes" id="UP000288716"/>
    </source>
</evidence>
<keyword evidence="13" id="KW-1185">Reference proteome</keyword>
<feature type="transmembrane region" description="Helical" evidence="10">
    <location>
        <begin position="303"/>
        <end position="321"/>
    </location>
</feature>
<sequence>MAVVGRQQRSRAVRYRDYCRAVATFLFSHIGLCAMVAAYSTSGAALFQFLEKDYEMRIRDEVEQQRDRYAEQLWIVTANQDNVLKKENWSEHAVDVLHQFEEYLLNVSKRHGFDGKDKSDVSRWTFMGALLYSIIVITTIGYGDRVPLTLGGKIATIFYAIAGIPLMLLFLSNIGDVMANSFKFIYWKLYTNHHDASQVPIISNKYALRSDTIDVINHSRFTFPQPLYNELEPNFGTVSHATHSMQTRTDDSESDEESDEEEQSSYKEVNVPISMCLSLLIGYICIGGKLFKDLEGWEYLEGFYFCFVTLTTIGFGDYVPGQKLIYSAATKQVPGEKFTDTLETETTLILVACACYLVFGLGLVAMSLNLFRDTVADNVRQIGEKIGIIKSESDSE</sequence>
<dbReference type="VEuPathDB" id="VectorBase:LDEU000965"/>
<dbReference type="GO" id="GO:0022841">
    <property type="term" value="F:potassium ion leak channel activity"/>
    <property type="evidence" value="ECO:0007669"/>
    <property type="project" value="TreeGrafter"/>
</dbReference>
<evidence type="ECO:0000313" key="12">
    <source>
        <dbReference type="EMBL" id="RWS31073.1"/>
    </source>
</evidence>
<keyword evidence="6 10" id="KW-0472">Membrane</keyword>
<comment type="similarity">
    <text evidence="8">Belongs to the two pore domain potassium channel (TC 1.A.1.8) family.</text>
</comment>
<feature type="transmembrane region" description="Helical" evidence="10">
    <location>
        <begin position="124"/>
        <end position="142"/>
    </location>
</feature>
<evidence type="ECO:0000259" key="11">
    <source>
        <dbReference type="Pfam" id="PF07885"/>
    </source>
</evidence>
<evidence type="ECO:0000256" key="9">
    <source>
        <dbReference type="SAM" id="MobiDB-lite"/>
    </source>
</evidence>
<feature type="domain" description="Potassium channel" evidence="11">
    <location>
        <begin position="280"/>
        <end position="323"/>
    </location>
</feature>
<evidence type="ECO:0000256" key="1">
    <source>
        <dbReference type="ARBA" id="ARBA00004141"/>
    </source>
</evidence>
<dbReference type="InterPro" id="IPR003280">
    <property type="entry name" value="2pore_dom_K_chnl"/>
</dbReference>
<dbReference type="GO" id="GO:0015271">
    <property type="term" value="F:outward rectifier potassium channel activity"/>
    <property type="evidence" value="ECO:0007669"/>
    <property type="project" value="TreeGrafter"/>
</dbReference>
<dbReference type="STRING" id="299467.A0A443SU90"/>
<evidence type="ECO:0000256" key="6">
    <source>
        <dbReference type="ARBA" id="ARBA00023136"/>
    </source>
</evidence>
<dbReference type="GO" id="GO:0005886">
    <property type="term" value="C:plasma membrane"/>
    <property type="evidence" value="ECO:0007669"/>
    <property type="project" value="TreeGrafter"/>
</dbReference>
<evidence type="ECO:0000256" key="8">
    <source>
        <dbReference type="RuleBase" id="RU003857"/>
    </source>
</evidence>
<proteinExistence type="inferred from homology"/>
<feature type="transmembrane region" description="Helical" evidence="10">
    <location>
        <begin position="271"/>
        <end position="291"/>
    </location>
</feature>
<dbReference type="SUPFAM" id="SSF81324">
    <property type="entry name" value="Voltage-gated potassium channels"/>
    <property type="match status" value="2"/>
</dbReference>